<sequence>MALQIPFKRCIFHCLRINTLTGINSLRYKNNFHDRMLTMEEDSLDEFTTQLLQKKIEKWSARKTVPKISVDIKQVDDPTHNISDLGIDKINNLFHEAIEYNDNSQILELIEQCISIKVCPSTSNILYTLTVCSQSGNIISIRNIEKLCRQQCPEVLAMNSNFRHFVAEAIWVKGNTNEALILFREVYKENTFLRRKIRLMLKNLIVGVVANRSEVILHNTMKFAEELAKEYKDFYPLACIWQTCFLSEWFTDQCLALDLLNKYNELFKAVVHRIPYVVAVSLHNHQAEVVYRLLEILLKFEMKSQYVGVLLALLDYQIHQKNIRRCVEIVRWSEQNDIELLPIHHQKYLKLLLSYKDDILDIKNKKPIKPPRLKTHFKF</sequence>
<reference evidence="1" key="1">
    <citation type="submission" date="2022-01" db="EMBL/GenBank/DDBJ databases">
        <authorList>
            <person name="King R."/>
        </authorList>
    </citation>
    <scope>NUCLEOTIDE SEQUENCE</scope>
</reference>
<dbReference type="AlphaFoldDB" id="A0A9P0CM08"/>
<name>A0A9P0CM08_9CUCU</name>
<protein>
    <submittedName>
        <fullName evidence="1">Uncharacterized protein</fullName>
    </submittedName>
</protein>
<evidence type="ECO:0000313" key="1">
    <source>
        <dbReference type="EMBL" id="CAH1100541.1"/>
    </source>
</evidence>
<organism evidence="1 2">
    <name type="scientific">Psylliodes chrysocephalus</name>
    <dbReference type="NCBI Taxonomy" id="3402493"/>
    <lineage>
        <taxon>Eukaryota</taxon>
        <taxon>Metazoa</taxon>
        <taxon>Ecdysozoa</taxon>
        <taxon>Arthropoda</taxon>
        <taxon>Hexapoda</taxon>
        <taxon>Insecta</taxon>
        <taxon>Pterygota</taxon>
        <taxon>Neoptera</taxon>
        <taxon>Endopterygota</taxon>
        <taxon>Coleoptera</taxon>
        <taxon>Polyphaga</taxon>
        <taxon>Cucujiformia</taxon>
        <taxon>Chrysomeloidea</taxon>
        <taxon>Chrysomelidae</taxon>
        <taxon>Galerucinae</taxon>
        <taxon>Alticini</taxon>
        <taxon>Psylliodes</taxon>
    </lineage>
</organism>
<keyword evidence="2" id="KW-1185">Reference proteome</keyword>
<gene>
    <name evidence="1" type="ORF">PSYICH_LOCUS1707</name>
</gene>
<accession>A0A9P0CM08</accession>
<proteinExistence type="predicted"/>
<evidence type="ECO:0000313" key="2">
    <source>
        <dbReference type="Proteomes" id="UP001153636"/>
    </source>
</evidence>
<dbReference type="Proteomes" id="UP001153636">
    <property type="component" value="Chromosome 10"/>
</dbReference>
<dbReference type="EMBL" id="OV651822">
    <property type="protein sequence ID" value="CAH1100541.1"/>
    <property type="molecule type" value="Genomic_DNA"/>
</dbReference>
<dbReference type="OrthoDB" id="6763801at2759"/>